<evidence type="ECO:0000256" key="5">
    <source>
        <dbReference type="ARBA" id="ARBA00022541"/>
    </source>
</evidence>
<evidence type="ECO:0000256" key="11">
    <source>
        <dbReference type="SAM" id="Phobius"/>
    </source>
</evidence>
<feature type="transmembrane region" description="Helical" evidence="11">
    <location>
        <begin position="226"/>
        <end position="246"/>
    </location>
</feature>
<keyword evidence="5" id="KW-0517">Myogenesis</keyword>
<reference evidence="12 13" key="1">
    <citation type="submission" date="2024-01" db="EMBL/GenBank/DDBJ databases">
        <authorList>
            <person name="Alioto T."/>
            <person name="Alioto T."/>
            <person name="Gomez Garrido J."/>
        </authorList>
    </citation>
    <scope>NUCLEOTIDE SEQUENCE [LARGE SCALE GENOMIC DNA]</scope>
</reference>
<feature type="transmembrane region" description="Helical" evidence="11">
    <location>
        <begin position="172"/>
        <end position="194"/>
    </location>
</feature>
<dbReference type="Proteomes" id="UP001314229">
    <property type="component" value="Unassembled WGS sequence"/>
</dbReference>
<evidence type="ECO:0000256" key="1">
    <source>
        <dbReference type="ARBA" id="ARBA00004651"/>
    </source>
</evidence>
<keyword evidence="7" id="KW-0732">Signal</keyword>
<comment type="subcellular location">
    <subcellularLocation>
        <location evidence="1">Cell membrane</location>
        <topology evidence="1">Multi-pass membrane protein</topology>
    </subcellularLocation>
</comment>
<evidence type="ECO:0000313" key="13">
    <source>
        <dbReference type="Proteomes" id="UP001314229"/>
    </source>
</evidence>
<organism evidence="12 13">
    <name type="scientific">Scomber scombrus</name>
    <name type="common">Atlantic mackerel</name>
    <name type="synonym">Scomber vernalis</name>
    <dbReference type="NCBI Taxonomy" id="13677"/>
    <lineage>
        <taxon>Eukaryota</taxon>
        <taxon>Metazoa</taxon>
        <taxon>Chordata</taxon>
        <taxon>Craniata</taxon>
        <taxon>Vertebrata</taxon>
        <taxon>Euteleostomi</taxon>
        <taxon>Actinopterygii</taxon>
        <taxon>Neopterygii</taxon>
        <taxon>Teleostei</taxon>
        <taxon>Neoteleostei</taxon>
        <taxon>Acanthomorphata</taxon>
        <taxon>Pelagiaria</taxon>
        <taxon>Scombriformes</taxon>
        <taxon>Scombridae</taxon>
        <taxon>Scomber</taxon>
    </lineage>
</organism>
<evidence type="ECO:0000256" key="3">
    <source>
        <dbReference type="ARBA" id="ARBA00014600"/>
    </source>
</evidence>
<evidence type="ECO:0000256" key="8">
    <source>
        <dbReference type="ARBA" id="ARBA00022989"/>
    </source>
</evidence>
<feature type="transmembrane region" description="Helical" evidence="11">
    <location>
        <begin position="7"/>
        <end position="27"/>
    </location>
</feature>
<dbReference type="GO" id="GO:0005886">
    <property type="term" value="C:plasma membrane"/>
    <property type="evidence" value="ECO:0007669"/>
    <property type="project" value="UniProtKB-SubCell"/>
</dbReference>
<keyword evidence="13" id="KW-1185">Reference proteome</keyword>
<evidence type="ECO:0000256" key="10">
    <source>
        <dbReference type="ARBA" id="ARBA00023180"/>
    </source>
</evidence>
<dbReference type="AlphaFoldDB" id="A0AAV1PUJ0"/>
<keyword evidence="10" id="KW-0325">Glycoprotein</keyword>
<dbReference type="EMBL" id="CAWUFR010000284">
    <property type="protein sequence ID" value="CAK6975088.1"/>
    <property type="molecule type" value="Genomic_DNA"/>
</dbReference>
<gene>
    <name evidence="12" type="ORF">FSCOSCO3_A022840</name>
</gene>
<keyword evidence="9 11" id="KW-0472">Membrane</keyword>
<sequence>MYPAERLKVLLFLAFFFGATGFLSMLLSCGTEYWLLAAESCSRPEGTTGGNVMRDEKSSTKAGVRIFHEGLFWRCSFMALYHEYSIWDLWISNQPSSVVCQAAFLFPFPVHEPVRPQLESHGLPAEPYEPYSAIVFRTFWSIFLVSGVTAVVIGGLMVLCASPLDNYKLYKVGGVLQLCGGMCLLAVLMMYLMWVQVLDTLEQFVLHKRVSSCPSFQLSIQHGPSFLLAPVAVFFCMLAGLLYILVGIHGMQLEKRGNIPQVAGQDEYL</sequence>
<dbReference type="InterPro" id="IPR004031">
    <property type="entry name" value="PMP22/EMP/MP20/Claudin"/>
</dbReference>
<evidence type="ECO:0000256" key="7">
    <source>
        <dbReference type="ARBA" id="ARBA00022729"/>
    </source>
</evidence>
<evidence type="ECO:0000256" key="6">
    <source>
        <dbReference type="ARBA" id="ARBA00022692"/>
    </source>
</evidence>
<dbReference type="Gene3D" id="1.20.140.150">
    <property type="match status" value="1"/>
</dbReference>
<dbReference type="InterPro" id="IPR026763">
    <property type="entry name" value="TMEM182"/>
</dbReference>
<proteinExistence type="inferred from homology"/>
<evidence type="ECO:0000256" key="4">
    <source>
        <dbReference type="ARBA" id="ARBA00022475"/>
    </source>
</evidence>
<evidence type="ECO:0000313" key="12">
    <source>
        <dbReference type="EMBL" id="CAK6975088.1"/>
    </source>
</evidence>
<dbReference type="PANTHER" id="PTHR32012">
    <property type="entry name" value="TRANSMEMBRANE PROTEIN 182-RELATED"/>
    <property type="match status" value="1"/>
</dbReference>
<keyword evidence="6 11" id="KW-0812">Transmembrane</keyword>
<name>A0AAV1PUJ0_SCOSC</name>
<dbReference type="GO" id="GO:0007517">
    <property type="term" value="P:muscle organ development"/>
    <property type="evidence" value="ECO:0007669"/>
    <property type="project" value="UniProtKB-KW"/>
</dbReference>
<dbReference type="PANTHER" id="PTHR32012:SF0">
    <property type="entry name" value="TRANSMEMBRANE PROTEIN 182"/>
    <property type="match status" value="1"/>
</dbReference>
<comment type="caution">
    <text evidence="12">The sequence shown here is derived from an EMBL/GenBank/DDBJ whole genome shotgun (WGS) entry which is preliminary data.</text>
</comment>
<comment type="similarity">
    <text evidence="2">Belongs to the TMEM182 family.</text>
</comment>
<accession>A0AAV1PUJ0</accession>
<feature type="transmembrane region" description="Helical" evidence="11">
    <location>
        <begin position="139"/>
        <end position="160"/>
    </location>
</feature>
<keyword evidence="8 11" id="KW-1133">Transmembrane helix</keyword>
<dbReference type="PROSITE" id="PS51257">
    <property type="entry name" value="PROKAR_LIPOPROTEIN"/>
    <property type="match status" value="1"/>
</dbReference>
<evidence type="ECO:0000256" key="2">
    <source>
        <dbReference type="ARBA" id="ARBA00006418"/>
    </source>
</evidence>
<evidence type="ECO:0000256" key="9">
    <source>
        <dbReference type="ARBA" id="ARBA00023136"/>
    </source>
</evidence>
<dbReference type="Pfam" id="PF13903">
    <property type="entry name" value="Claudin_2"/>
    <property type="match status" value="1"/>
</dbReference>
<protein>
    <recommendedName>
        <fullName evidence="3">Transmembrane protein 182</fullName>
    </recommendedName>
</protein>
<keyword evidence="4" id="KW-1003">Cell membrane</keyword>